<keyword evidence="2" id="KW-1185">Reference proteome</keyword>
<dbReference type="Proteomes" id="UP000790377">
    <property type="component" value="Unassembled WGS sequence"/>
</dbReference>
<gene>
    <name evidence="1" type="ORF">BJ138DRAFT_1075679</name>
</gene>
<name>A0ACB8ARS6_9AGAM</name>
<reference evidence="1" key="1">
    <citation type="journal article" date="2021" name="New Phytol.">
        <title>Evolutionary innovations through gain and loss of genes in the ectomycorrhizal Boletales.</title>
        <authorList>
            <person name="Wu G."/>
            <person name="Miyauchi S."/>
            <person name="Morin E."/>
            <person name="Kuo A."/>
            <person name="Drula E."/>
            <person name="Varga T."/>
            <person name="Kohler A."/>
            <person name="Feng B."/>
            <person name="Cao Y."/>
            <person name="Lipzen A."/>
            <person name="Daum C."/>
            <person name="Hundley H."/>
            <person name="Pangilinan J."/>
            <person name="Johnson J."/>
            <person name="Barry K."/>
            <person name="LaButti K."/>
            <person name="Ng V."/>
            <person name="Ahrendt S."/>
            <person name="Min B."/>
            <person name="Choi I.G."/>
            <person name="Park H."/>
            <person name="Plett J.M."/>
            <person name="Magnuson J."/>
            <person name="Spatafora J.W."/>
            <person name="Nagy L.G."/>
            <person name="Henrissat B."/>
            <person name="Grigoriev I.V."/>
            <person name="Yang Z.L."/>
            <person name="Xu J."/>
            <person name="Martin F.M."/>
        </authorList>
    </citation>
    <scope>NUCLEOTIDE SEQUENCE</scope>
    <source>
        <strain evidence="1">ATCC 28755</strain>
    </source>
</reference>
<evidence type="ECO:0000313" key="1">
    <source>
        <dbReference type="EMBL" id="KAH7916296.1"/>
    </source>
</evidence>
<protein>
    <submittedName>
        <fullName evidence="1">S-adenosyl-L-methionine-dependent methyltransferase</fullName>
    </submittedName>
</protein>
<proteinExistence type="predicted"/>
<dbReference type="EMBL" id="MU267592">
    <property type="protein sequence ID" value="KAH7916296.1"/>
    <property type="molecule type" value="Genomic_DNA"/>
</dbReference>
<organism evidence="1 2">
    <name type="scientific">Hygrophoropsis aurantiaca</name>
    <dbReference type="NCBI Taxonomy" id="72124"/>
    <lineage>
        <taxon>Eukaryota</taxon>
        <taxon>Fungi</taxon>
        <taxon>Dikarya</taxon>
        <taxon>Basidiomycota</taxon>
        <taxon>Agaricomycotina</taxon>
        <taxon>Agaricomycetes</taxon>
        <taxon>Agaricomycetidae</taxon>
        <taxon>Boletales</taxon>
        <taxon>Coniophorineae</taxon>
        <taxon>Hygrophoropsidaceae</taxon>
        <taxon>Hygrophoropsis</taxon>
    </lineage>
</organism>
<accession>A0ACB8ARS6</accession>
<sequence length="592" mass="64864">MSTETHPSAWTSAKGSLFIFAISVSLALYTSAYETAVVPLLGDVPTHKYLNYVVQGSTALGLALPKLSTSKNLILLGVLTFLTPYTSYWVGAHAARLMDPIKSPLITHLSILAPIIALAVSLAMSIDARLAMLVLAANALQLRPLLELAANMLSLEVTSDTIFTVLGSISAIVWTWQKIGTEEIIPRKGQAGKNNIQRIRAALPMIIPFVAFILPRLLSPTLSGHFQFPFESPAYPLRILFSKQSITGLIVVGELPPPLSTESSTALHSIRYLRASHSILGGVWTDDKIVTLDNDEPPLTDEAGTPLGDSIYSAFVLQEAARLVNSTSLGKAEPGGNALVIGLGAGISATAFSRHGISPTIVEIDPAVYDAARHYFGLPDFGQDRVFLEDARRWVSQRQTSIGSFESHGLAKYNIVVHDCFSGGGVPEHLFSMEFFTDLKALMTPEGVIAVNFAGKLASDASRAVLTTLLKVFGQCRAFHDSVESVSEEQFYSDFINLVFFCSASSVPLTFRTAVKDDYLNSYLRRHILSSLPEREVALHQIRGSRLWSGETEERFLLTDANNKLNEWQRDEALDHWKLMRELLPATVWETY</sequence>
<comment type="caution">
    <text evidence="1">The sequence shown here is derived from an EMBL/GenBank/DDBJ whole genome shotgun (WGS) entry which is preliminary data.</text>
</comment>
<keyword evidence="1" id="KW-0489">Methyltransferase</keyword>
<evidence type="ECO:0000313" key="2">
    <source>
        <dbReference type="Proteomes" id="UP000790377"/>
    </source>
</evidence>
<keyword evidence="1" id="KW-0808">Transferase</keyword>